<sequence length="46" mass="5354">MVVCCVQGHIWLVINAVFEINMWVKAAVCTFKLSDQCLIYKCQSMW</sequence>
<protein>
    <submittedName>
        <fullName evidence="1">Uncharacterized protein</fullName>
    </submittedName>
</protein>
<dbReference type="AlphaFoldDB" id="A0A0E9VT47"/>
<evidence type="ECO:0000313" key="1">
    <source>
        <dbReference type="EMBL" id="JAH80478.1"/>
    </source>
</evidence>
<reference evidence="1" key="1">
    <citation type="submission" date="2014-11" db="EMBL/GenBank/DDBJ databases">
        <authorList>
            <person name="Amaro Gonzalez C."/>
        </authorList>
    </citation>
    <scope>NUCLEOTIDE SEQUENCE</scope>
</reference>
<dbReference type="EMBL" id="GBXM01028099">
    <property type="protein sequence ID" value="JAH80478.1"/>
    <property type="molecule type" value="Transcribed_RNA"/>
</dbReference>
<proteinExistence type="predicted"/>
<name>A0A0E9VT47_ANGAN</name>
<accession>A0A0E9VT47</accession>
<reference evidence="1" key="2">
    <citation type="journal article" date="2015" name="Fish Shellfish Immunol.">
        <title>Early steps in the European eel (Anguilla anguilla)-Vibrio vulnificus interaction in the gills: Role of the RtxA13 toxin.</title>
        <authorList>
            <person name="Callol A."/>
            <person name="Pajuelo D."/>
            <person name="Ebbesson L."/>
            <person name="Teles M."/>
            <person name="MacKenzie S."/>
            <person name="Amaro C."/>
        </authorList>
    </citation>
    <scope>NUCLEOTIDE SEQUENCE</scope>
</reference>
<organism evidence="1">
    <name type="scientific">Anguilla anguilla</name>
    <name type="common">European freshwater eel</name>
    <name type="synonym">Muraena anguilla</name>
    <dbReference type="NCBI Taxonomy" id="7936"/>
    <lineage>
        <taxon>Eukaryota</taxon>
        <taxon>Metazoa</taxon>
        <taxon>Chordata</taxon>
        <taxon>Craniata</taxon>
        <taxon>Vertebrata</taxon>
        <taxon>Euteleostomi</taxon>
        <taxon>Actinopterygii</taxon>
        <taxon>Neopterygii</taxon>
        <taxon>Teleostei</taxon>
        <taxon>Anguilliformes</taxon>
        <taxon>Anguillidae</taxon>
        <taxon>Anguilla</taxon>
    </lineage>
</organism>